<evidence type="ECO:0000256" key="1">
    <source>
        <dbReference type="SAM" id="SignalP"/>
    </source>
</evidence>
<dbReference type="RefSeq" id="WP_015587579.1">
    <property type="nucleotide sequence ID" value="NC_021083.1"/>
</dbReference>
<keyword evidence="3" id="KW-1185">Reference proteome</keyword>
<evidence type="ECO:0000313" key="3">
    <source>
        <dbReference type="Proteomes" id="UP000012984"/>
    </source>
</evidence>
<reference evidence="2 3" key="1">
    <citation type="journal article" date="2013" name="Genome Announc.">
        <title>Complete Genome Sequence of Mycoplasma putrefaciens Strain 9231, One of the Agents of Contagious Agalactia in Goats.</title>
        <authorList>
            <person name="Dupuy V."/>
            <person name="Sirand-Pugnet P."/>
            <person name="Baranowski E."/>
            <person name="Barre A."/>
            <person name="Breton M."/>
            <person name="Couture C."/>
            <person name="Dordet-Frisoni E."/>
            <person name="Gaurivaud P."/>
            <person name="Jacob D."/>
            <person name="Lemaitre C."/>
            <person name="Manso-Silvan L."/>
            <person name="Nikolski M."/>
            <person name="Nouvel L.X."/>
            <person name="Poumarat F."/>
            <person name="Tardy F."/>
            <person name="Thebault P."/>
            <person name="Theil S."/>
            <person name="Citti C."/>
            <person name="Blanchard A."/>
            <person name="Thiaucourt F."/>
        </authorList>
    </citation>
    <scope>NUCLEOTIDE SEQUENCE [LARGE SCALE GENOMIC DNA]</scope>
    <source>
        <strain evidence="2">Mput9231</strain>
    </source>
</reference>
<gene>
    <name evidence="2" type="ORF">MPUT9231_6560</name>
</gene>
<dbReference type="EMBL" id="CP004357">
    <property type="protein sequence ID" value="AGJ91049.1"/>
    <property type="molecule type" value="Genomic_DNA"/>
</dbReference>
<organism evidence="2 3">
    <name type="scientific">Mycoplasma putrefaciens Mput9231</name>
    <dbReference type="NCBI Taxonomy" id="1292033"/>
    <lineage>
        <taxon>Bacteria</taxon>
        <taxon>Bacillati</taxon>
        <taxon>Mycoplasmatota</taxon>
        <taxon>Mollicutes</taxon>
        <taxon>Mycoplasmataceae</taxon>
        <taxon>Mycoplasma</taxon>
    </lineage>
</organism>
<dbReference type="InterPro" id="IPR054816">
    <property type="entry name" value="Lipoprotein_mollicutes-type_CS"/>
</dbReference>
<dbReference type="Proteomes" id="UP000012984">
    <property type="component" value="Chromosome"/>
</dbReference>
<name>M9WI57_9MOLU</name>
<keyword evidence="1" id="KW-0732">Signal</keyword>
<dbReference type="KEGG" id="mput:MPUT9231_6560"/>
<proteinExistence type="predicted"/>
<accession>M9WI57</accession>
<feature type="signal peptide" evidence="1">
    <location>
        <begin position="1"/>
        <end position="21"/>
    </location>
</feature>
<dbReference type="HOGENOM" id="CLU_1501909_0_0_14"/>
<dbReference type="PATRIC" id="fig|1292033.3.peg.644"/>
<protein>
    <recommendedName>
        <fullName evidence="4">Lipoprotein</fullName>
    </recommendedName>
</protein>
<feature type="chain" id="PRO_5004103955" description="Lipoprotein" evidence="1">
    <location>
        <begin position="22"/>
        <end position="179"/>
    </location>
</feature>
<evidence type="ECO:0008006" key="4">
    <source>
        <dbReference type="Google" id="ProtNLM"/>
    </source>
</evidence>
<dbReference type="AlphaFoldDB" id="M9WI57"/>
<dbReference type="OrthoDB" id="395787at2"/>
<evidence type="ECO:0000313" key="2">
    <source>
        <dbReference type="EMBL" id="AGJ91049.1"/>
    </source>
</evidence>
<dbReference type="PROSITE" id="PS51257">
    <property type="entry name" value="PROKAR_LIPOPROTEIN"/>
    <property type="match status" value="1"/>
</dbReference>
<dbReference type="NCBIfam" id="NF045726">
    <property type="entry name" value="XXplasma_LP"/>
    <property type="match status" value="1"/>
</dbReference>
<dbReference type="NCBIfam" id="NF038029">
    <property type="entry name" value="LP_plasma"/>
    <property type="match status" value="1"/>
</dbReference>
<sequence length="179" mass="20745">MKKLLSILGSVGMIASTGAVAVSCTNTEAKKWEDAYKEAFKKNVEKLLFTNMSKYLPQHAADKLDLTEYFKDLWKDDLKTKADFENLKEEVKDEIFNIIQAAYPFVEIEKNDKGEVVNVTIVYDQDTFNDKEFEKLTEEEKLKKFEENKTKIIKDFNEKVAAENLKVDELFKPILTLLK</sequence>